<feature type="active site" description="Tele-hemiaminal-histidine intermediate" evidence="11">
    <location>
        <position position="219"/>
    </location>
</feature>
<dbReference type="PROSITE" id="PS51480">
    <property type="entry name" value="DHAL"/>
    <property type="match status" value="1"/>
</dbReference>
<dbReference type="UniPathway" id="UPA00617">
    <property type="reaction ID" value="UER00669"/>
</dbReference>
<feature type="domain" description="DhaL" evidence="14">
    <location>
        <begin position="387"/>
        <end position="588"/>
    </location>
</feature>
<evidence type="ECO:0000256" key="3">
    <source>
        <dbReference type="ARBA" id="ARBA00008757"/>
    </source>
</evidence>
<accession>A0A6A6TI97</accession>
<dbReference type="GO" id="GO:0005829">
    <property type="term" value="C:cytosol"/>
    <property type="evidence" value="ECO:0007669"/>
    <property type="project" value="TreeGrafter"/>
</dbReference>
<dbReference type="InterPro" id="IPR004006">
    <property type="entry name" value="DhaK_dom"/>
</dbReference>
<comment type="pathway">
    <text evidence="2">Polyol metabolism; glycerol fermentation; glycerone phosphate from glycerol (oxidative route): step 2/2.</text>
</comment>
<evidence type="ECO:0000256" key="7">
    <source>
        <dbReference type="ARBA" id="ARBA00022798"/>
    </source>
</evidence>
<evidence type="ECO:0000256" key="1">
    <source>
        <dbReference type="ARBA" id="ARBA00003264"/>
    </source>
</evidence>
<dbReference type="GO" id="GO:0019588">
    <property type="term" value="P:anaerobic glycerol catabolic process"/>
    <property type="evidence" value="ECO:0007669"/>
    <property type="project" value="UniProtKB-UniPathway"/>
</dbReference>
<dbReference type="SUPFAM" id="SSF82549">
    <property type="entry name" value="DAK1/DegV-like"/>
    <property type="match status" value="1"/>
</dbReference>
<evidence type="ECO:0000259" key="14">
    <source>
        <dbReference type="PROSITE" id="PS51480"/>
    </source>
</evidence>
<evidence type="ECO:0000256" key="5">
    <source>
        <dbReference type="ARBA" id="ARBA00022741"/>
    </source>
</evidence>
<evidence type="ECO:0000256" key="2">
    <source>
        <dbReference type="ARBA" id="ARBA00004778"/>
    </source>
</evidence>
<feature type="binding site" evidence="12">
    <location>
        <begin position="54"/>
        <end position="57"/>
    </location>
    <ligand>
        <name>substrate</name>
    </ligand>
</feature>
<feature type="compositionally biased region" description="Basic and acidic residues" evidence="13">
    <location>
        <begin position="360"/>
        <end position="373"/>
    </location>
</feature>
<dbReference type="FunFam" id="3.40.50.10440:FF:000004">
    <property type="entry name" value="Dihydroxyacetone kinase"/>
    <property type="match status" value="1"/>
</dbReference>
<evidence type="ECO:0000256" key="12">
    <source>
        <dbReference type="PIRSR" id="PIRSR612734-2"/>
    </source>
</evidence>
<name>A0A6A6TI97_9PLEO</name>
<feature type="domain" description="DhaK" evidence="15">
    <location>
        <begin position="9"/>
        <end position="348"/>
    </location>
</feature>
<dbReference type="InterPro" id="IPR012734">
    <property type="entry name" value="DhaK_ATP"/>
</dbReference>
<dbReference type="InterPro" id="IPR036117">
    <property type="entry name" value="DhaL_dom_sf"/>
</dbReference>
<comment type="similarity">
    <text evidence="3">Belongs to the dihydroxyacetone kinase (DAK) family.</text>
</comment>
<dbReference type="GO" id="GO:0050354">
    <property type="term" value="F:triokinase activity"/>
    <property type="evidence" value="ECO:0007669"/>
    <property type="project" value="UniProtKB-EC"/>
</dbReference>
<evidence type="ECO:0000256" key="9">
    <source>
        <dbReference type="ARBA" id="ARBA00047974"/>
    </source>
</evidence>
<dbReference type="GO" id="GO:0005524">
    <property type="term" value="F:ATP binding"/>
    <property type="evidence" value="ECO:0007669"/>
    <property type="project" value="UniProtKB-KW"/>
</dbReference>
<evidence type="ECO:0000313" key="16">
    <source>
        <dbReference type="EMBL" id="KAF2658917.1"/>
    </source>
</evidence>
<evidence type="ECO:0000256" key="11">
    <source>
        <dbReference type="PIRSR" id="PIRSR612734-1"/>
    </source>
</evidence>
<dbReference type="SUPFAM" id="SSF101473">
    <property type="entry name" value="DhaL-like"/>
    <property type="match status" value="1"/>
</dbReference>
<keyword evidence="17" id="KW-1185">Reference proteome</keyword>
<feature type="binding site" evidence="12">
    <location>
        <position position="110"/>
    </location>
    <ligand>
        <name>substrate</name>
    </ligand>
</feature>
<evidence type="ECO:0000256" key="8">
    <source>
        <dbReference type="ARBA" id="ARBA00022840"/>
    </source>
</evidence>
<comment type="catalytic activity">
    <reaction evidence="9">
        <text>D-glyceraldehyde + ATP = D-glyceraldehyde 3-phosphate + ADP + H(+)</text>
        <dbReference type="Rhea" id="RHEA:13941"/>
        <dbReference type="ChEBI" id="CHEBI:15378"/>
        <dbReference type="ChEBI" id="CHEBI:17378"/>
        <dbReference type="ChEBI" id="CHEBI:30616"/>
        <dbReference type="ChEBI" id="CHEBI:59776"/>
        <dbReference type="ChEBI" id="CHEBI:456216"/>
        <dbReference type="EC" id="2.7.1.28"/>
    </reaction>
</comment>
<dbReference type="InterPro" id="IPR050861">
    <property type="entry name" value="Dihydroxyacetone_Kinase"/>
</dbReference>
<sequence>MSRKHFFSSPEGVVQHMLNSLVTRNSHMALDEPNRVVYSRTHPPSQVTIISGGGSGHEPAWSGFVGDGMLSAAVCGDIFASPSTKQIMAGIKNVPSNEGIILCITNYTGDMLHFGLAREKGQALGYKVDVVCMAEDASLGRQKSEKVGRRGLAGNLLVIKLIGAASQKGWAFERCRQIGELGNSQLVTIGTSLDHCHVPGRDAFESVADDACVLGMGIHNEPGLRTISPMPSAEDIVKEMLKYLLDPKDSDRAFVEFKPEDNIVMLINNFGGLSGLELEGLVNLTILALKKEWNLTPTRIYAGILETSLNGQGFSITLGNMTGMAKSMGVSIEEVIELLDAPTNAPAWPKNGYVPVTESKETAELRQKAHAAAEESDATSKGPETPASLIPALRKACNAGLEAEPTITQYDLQMGDGDCGEAVAGVCKSILTNIDSLSGGAPPLIKLLESIGENVEDVGGSLGAILSILVTAFTNALADNTIKSSKPLDVATVSDAAAKALENLKNYTSAREGDRTVMDVLIPFVKTFAEGKDFAKSVKTAQEKADATKNMKAKFGRATYVGDDSAERSQIPDPGAYAAGVWLGGLLEGWKA</sequence>
<dbReference type="GO" id="GO:0004371">
    <property type="term" value="F:glycerone kinase activity"/>
    <property type="evidence" value="ECO:0007669"/>
    <property type="project" value="UniProtKB-EC"/>
</dbReference>
<reference evidence="16" key="1">
    <citation type="journal article" date="2020" name="Stud. Mycol.">
        <title>101 Dothideomycetes genomes: a test case for predicting lifestyles and emergence of pathogens.</title>
        <authorList>
            <person name="Haridas S."/>
            <person name="Albert R."/>
            <person name="Binder M."/>
            <person name="Bloem J."/>
            <person name="Labutti K."/>
            <person name="Salamov A."/>
            <person name="Andreopoulos B."/>
            <person name="Baker S."/>
            <person name="Barry K."/>
            <person name="Bills G."/>
            <person name="Bluhm B."/>
            <person name="Cannon C."/>
            <person name="Castanera R."/>
            <person name="Culley D."/>
            <person name="Daum C."/>
            <person name="Ezra D."/>
            <person name="Gonzalez J."/>
            <person name="Henrissat B."/>
            <person name="Kuo A."/>
            <person name="Liang C."/>
            <person name="Lipzen A."/>
            <person name="Lutzoni F."/>
            <person name="Magnuson J."/>
            <person name="Mondo S."/>
            <person name="Nolan M."/>
            <person name="Ohm R."/>
            <person name="Pangilinan J."/>
            <person name="Park H.-J."/>
            <person name="Ramirez L."/>
            <person name="Alfaro M."/>
            <person name="Sun H."/>
            <person name="Tritt A."/>
            <person name="Yoshinaga Y."/>
            <person name="Zwiers L.-H."/>
            <person name="Turgeon B."/>
            <person name="Goodwin S."/>
            <person name="Spatafora J."/>
            <person name="Crous P."/>
            <person name="Grigoriev I."/>
        </authorList>
    </citation>
    <scope>NUCLEOTIDE SEQUENCE</scope>
    <source>
        <strain evidence="16">CBS 122681</strain>
    </source>
</reference>
<dbReference type="InterPro" id="IPR004007">
    <property type="entry name" value="DhaL_dom"/>
</dbReference>
<dbReference type="Pfam" id="PF02733">
    <property type="entry name" value="Dak1"/>
    <property type="match status" value="1"/>
</dbReference>
<dbReference type="NCBIfam" id="TIGR02361">
    <property type="entry name" value="dak_ATP"/>
    <property type="match status" value="1"/>
</dbReference>
<comment type="catalytic activity">
    <reaction evidence="10">
        <text>dihydroxyacetone + ATP = dihydroxyacetone phosphate + ADP + H(+)</text>
        <dbReference type="Rhea" id="RHEA:15773"/>
        <dbReference type="ChEBI" id="CHEBI:15378"/>
        <dbReference type="ChEBI" id="CHEBI:16016"/>
        <dbReference type="ChEBI" id="CHEBI:30616"/>
        <dbReference type="ChEBI" id="CHEBI:57642"/>
        <dbReference type="ChEBI" id="CHEBI:456216"/>
        <dbReference type="EC" id="2.7.1.29"/>
    </reaction>
</comment>
<keyword evidence="6 16" id="KW-0418">Kinase</keyword>
<keyword evidence="5" id="KW-0547">Nucleotide-binding</keyword>
<dbReference type="Pfam" id="PF02734">
    <property type="entry name" value="Dak2"/>
    <property type="match status" value="1"/>
</dbReference>
<dbReference type="AlphaFoldDB" id="A0A6A6TI97"/>
<dbReference type="OrthoDB" id="1724672at2759"/>
<evidence type="ECO:0000256" key="4">
    <source>
        <dbReference type="ARBA" id="ARBA00022679"/>
    </source>
</evidence>
<dbReference type="Gene3D" id="1.25.40.340">
    <property type="match status" value="1"/>
</dbReference>
<evidence type="ECO:0000259" key="15">
    <source>
        <dbReference type="PROSITE" id="PS51481"/>
    </source>
</evidence>
<evidence type="ECO:0000313" key="17">
    <source>
        <dbReference type="Proteomes" id="UP000799324"/>
    </source>
</evidence>
<proteinExistence type="inferred from homology"/>
<comment type="function">
    <text evidence="1">Catalyzes both the phosphorylation of dihydroxyacetone and of glyceraldehyde.</text>
</comment>
<feature type="region of interest" description="Disordered" evidence="13">
    <location>
        <begin position="360"/>
        <end position="385"/>
    </location>
</feature>
<evidence type="ECO:0000256" key="6">
    <source>
        <dbReference type="ARBA" id="ARBA00022777"/>
    </source>
</evidence>
<evidence type="ECO:0000256" key="13">
    <source>
        <dbReference type="SAM" id="MobiDB-lite"/>
    </source>
</evidence>
<dbReference type="Gene3D" id="3.40.50.10440">
    <property type="entry name" value="Dihydroxyacetone kinase, domain 1"/>
    <property type="match status" value="1"/>
</dbReference>
<organism evidence="16 17">
    <name type="scientific">Lophiostoma macrostomum CBS 122681</name>
    <dbReference type="NCBI Taxonomy" id="1314788"/>
    <lineage>
        <taxon>Eukaryota</taxon>
        <taxon>Fungi</taxon>
        <taxon>Dikarya</taxon>
        <taxon>Ascomycota</taxon>
        <taxon>Pezizomycotina</taxon>
        <taxon>Dothideomycetes</taxon>
        <taxon>Pleosporomycetidae</taxon>
        <taxon>Pleosporales</taxon>
        <taxon>Lophiostomataceae</taxon>
        <taxon>Lophiostoma</taxon>
    </lineage>
</organism>
<dbReference type="Proteomes" id="UP000799324">
    <property type="component" value="Unassembled WGS sequence"/>
</dbReference>
<dbReference type="PANTHER" id="PTHR28629:SF1">
    <property type="entry name" value="YALI0F01606P"/>
    <property type="match status" value="1"/>
</dbReference>
<keyword evidence="4" id="KW-0808">Transferase</keyword>
<dbReference type="EMBL" id="MU004311">
    <property type="protein sequence ID" value="KAF2658917.1"/>
    <property type="molecule type" value="Genomic_DNA"/>
</dbReference>
<dbReference type="FunFam" id="1.25.40.340:FF:000002">
    <property type="entry name" value="Dihydroxyacetone kinase, L subunit"/>
    <property type="match status" value="1"/>
</dbReference>
<gene>
    <name evidence="16" type="ORF">K491DRAFT_776024</name>
</gene>
<protein>
    <submittedName>
        <fullName evidence="16">Dihydroxyacetone kinase</fullName>
    </submittedName>
</protein>
<dbReference type="FunFam" id="3.30.1180.20:FF:000001">
    <property type="entry name" value="Dihydroxyacetone kinase 1"/>
    <property type="match status" value="1"/>
</dbReference>
<dbReference type="SMART" id="SM01120">
    <property type="entry name" value="Dak2"/>
    <property type="match status" value="1"/>
</dbReference>
<evidence type="ECO:0000256" key="10">
    <source>
        <dbReference type="ARBA" id="ARBA00048898"/>
    </source>
</evidence>
<dbReference type="Gene3D" id="3.30.1180.20">
    <property type="entry name" value="Dihydroxyacetone kinase, domain 2"/>
    <property type="match status" value="1"/>
</dbReference>
<keyword evidence="7" id="KW-0319">Glycerol metabolism</keyword>
<dbReference type="PANTHER" id="PTHR28629">
    <property type="entry name" value="TRIOKINASE/FMN CYCLASE"/>
    <property type="match status" value="1"/>
</dbReference>
<keyword evidence="8" id="KW-0067">ATP-binding</keyword>
<dbReference type="PROSITE" id="PS51481">
    <property type="entry name" value="DHAK"/>
    <property type="match status" value="1"/>
</dbReference>